<dbReference type="Gene3D" id="1.10.1760.20">
    <property type="match status" value="1"/>
</dbReference>
<keyword evidence="1 3" id="KW-0812">Transmembrane</keyword>
<dbReference type="PANTHER" id="PTHR37815">
    <property type="entry name" value="UPF0397 PROTEIN BC_2624-RELATED"/>
    <property type="match status" value="1"/>
</dbReference>
<evidence type="ECO:0000313" key="4">
    <source>
        <dbReference type="EMBL" id="MBF8808037.1"/>
    </source>
</evidence>
<proteinExistence type="predicted"/>
<feature type="transmembrane region" description="Helical" evidence="3">
    <location>
        <begin position="39"/>
        <end position="64"/>
    </location>
</feature>
<gene>
    <name evidence="4" type="ORF">IC227_06475</name>
</gene>
<accession>A0A931FB33</accession>
<dbReference type="EMBL" id="JADAKE010000016">
    <property type="protein sequence ID" value="MBF8808037.1"/>
    <property type="molecule type" value="Genomic_DNA"/>
</dbReference>
<keyword evidence="5" id="KW-1185">Reference proteome</keyword>
<dbReference type="Pfam" id="PF07155">
    <property type="entry name" value="ECF-ribofla_trS"/>
    <property type="match status" value="1"/>
</dbReference>
<keyword evidence="3" id="KW-0472">Membrane</keyword>
<comment type="caution">
    <text evidence="4">The sequence shown here is derived from an EMBL/GenBank/DDBJ whole genome shotgun (WGS) entry which is preliminary data.</text>
</comment>
<name>A0A931FB33_9ENTE</name>
<keyword evidence="2 3" id="KW-1133">Transmembrane helix</keyword>
<organism evidence="4 5">
    <name type="scientific">Enterococcus lacertideformus</name>
    <dbReference type="NCBI Taxonomy" id="2771493"/>
    <lineage>
        <taxon>Bacteria</taxon>
        <taxon>Bacillati</taxon>
        <taxon>Bacillota</taxon>
        <taxon>Bacilli</taxon>
        <taxon>Lactobacillales</taxon>
        <taxon>Enterococcaceae</taxon>
        <taxon>Enterococcus</taxon>
    </lineage>
</organism>
<feature type="transmembrane region" description="Helical" evidence="3">
    <location>
        <begin position="134"/>
        <end position="152"/>
    </location>
</feature>
<evidence type="ECO:0000256" key="3">
    <source>
        <dbReference type="SAM" id="Phobius"/>
    </source>
</evidence>
<evidence type="ECO:0000256" key="1">
    <source>
        <dbReference type="ARBA" id="ARBA00022692"/>
    </source>
</evidence>
<protein>
    <submittedName>
        <fullName evidence="4">ECF transporter S component</fullName>
    </submittedName>
</protein>
<feature type="transmembrane region" description="Helical" evidence="3">
    <location>
        <begin position="99"/>
        <end position="122"/>
    </location>
</feature>
<sequence length="163" mass="17309">MATKRLTIYAMMIALTVALSLTVLIPIPATNGFVTLCEAGIYTTAVLFGPAGGLIVGASSGLLIDLLSGFPQWAIFSLLIHGLQGWFSGYFAEKTSKGLLIGCILGSFVMISGYFLAGWFLYDWPAGVASIPGNLFQNIVGIGLAFPLIQAFKRIILKKGISE</sequence>
<reference evidence="4" key="1">
    <citation type="submission" date="2020-09" db="EMBL/GenBank/DDBJ databases">
        <title>Genomic insights into the novelty and pathogenicity of a unique biofilm-forming Enterococcus sp. bacteria (Enterococcus lacertideformus) identified in reptiles.</title>
        <authorList>
            <person name="Agius J.E."/>
            <person name="Phalen D.N."/>
            <person name="Rose K."/>
            <person name="Eden J.-S."/>
        </authorList>
    </citation>
    <scope>NUCLEOTIDE SEQUENCE</scope>
    <source>
        <strain evidence="4">PHRS 0518</strain>
    </source>
</reference>
<dbReference type="GO" id="GO:0016020">
    <property type="term" value="C:membrane"/>
    <property type="evidence" value="ECO:0007669"/>
    <property type="project" value="InterPro"/>
</dbReference>
<evidence type="ECO:0000256" key="2">
    <source>
        <dbReference type="ARBA" id="ARBA00022989"/>
    </source>
</evidence>
<dbReference type="InterPro" id="IPR009825">
    <property type="entry name" value="ECF_substrate-spec-like"/>
</dbReference>
<evidence type="ECO:0000313" key="5">
    <source>
        <dbReference type="Proteomes" id="UP000637757"/>
    </source>
</evidence>
<feature type="transmembrane region" description="Helical" evidence="3">
    <location>
        <begin position="6"/>
        <end position="27"/>
    </location>
</feature>
<feature type="transmembrane region" description="Helical" evidence="3">
    <location>
        <begin position="70"/>
        <end position="92"/>
    </location>
</feature>
<dbReference type="Proteomes" id="UP000637757">
    <property type="component" value="Unassembled WGS sequence"/>
</dbReference>
<dbReference type="AlphaFoldDB" id="A0A931FB33"/>
<dbReference type="PANTHER" id="PTHR37815:SF3">
    <property type="entry name" value="UPF0397 PROTEIN SPR0429"/>
    <property type="match status" value="1"/>
</dbReference>